<dbReference type="EC" id="2.7.11.1" evidence="20"/>
<dbReference type="CDD" id="cd14066">
    <property type="entry name" value="STKc_IRAK"/>
    <property type="match status" value="1"/>
</dbReference>
<evidence type="ECO:0000256" key="17">
    <source>
        <dbReference type="ARBA" id="ARBA00023180"/>
    </source>
</evidence>
<dbReference type="InterPro" id="IPR008271">
    <property type="entry name" value="Ser/Thr_kinase_AS"/>
</dbReference>
<evidence type="ECO:0000256" key="16">
    <source>
        <dbReference type="ARBA" id="ARBA00023170"/>
    </source>
</evidence>
<dbReference type="InterPro" id="IPR017441">
    <property type="entry name" value="Protein_kinase_ATP_BS"/>
</dbReference>
<keyword evidence="17" id="KW-0325">Glycoprotein</keyword>
<dbReference type="AlphaFoldDB" id="A0A9R1WJR4"/>
<dbReference type="PROSITE" id="PS00107">
    <property type="entry name" value="PROTEIN_KINASE_ATP"/>
    <property type="match status" value="1"/>
</dbReference>
<evidence type="ECO:0000256" key="3">
    <source>
        <dbReference type="ARBA" id="ARBA00022527"/>
    </source>
</evidence>
<evidence type="ECO:0000256" key="4">
    <source>
        <dbReference type="ARBA" id="ARBA00022536"/>
    </source>
</evidence>
<accession>A0A9R1WJR4</accession>
<evidence type="ECO:0000256" key="1">
    <source>
        <dbReference type="ARBA" id="ARBA00004251"/>
    </source>
</evidence>
<evidence type="ECO:0000256" key="23">
    <source>
        <dbReference type="SAM" id="Phobius"/>
    </source>
</evidence>
<dbReference type="PROSITE" id="PS50011">
    <property type="entry name" value="PROTEIN_KINASE_DOM"/>
    <property type="match status" value="1"/>
</dbReference>
<keyword evidence="12 20" id="KW-0067">ATP-binding</keyword>
<feature type="domain" description="Protein kinase" evidence="24">
    <location>
        <begin position="534"/>
        <end position="807"/>
    </location>
</feature>
<evidence type="ECO:0000256" key="7">
    <source>
        <dbReference type="ARBA" id="ARBA00022729"/>
    </source>
</evidence>
<evidence type="ECO:0000259" key="25">
    <source>
        <dbReference type="PROSITE" id="PS50927"/>
    </source>
</evidence>
<evidence type="ECO:0000256" key="13">
    <source>
        <dbReference type="ARBA" id="ARBA00022989"/>
    </source>
</evidence>
<dbReference type="SUPFAM" id="SSF51110">
    <property type="entry name" value="alpha-D-mannose-specific plant lectins"/>
    <property type="match status" value="1"/>
</dbReference>
<keyword evidence="14 23" id="KW-0472">Membrane</keyword>
<comment type="caution">
    <text evidence="26">The sequence shown here is derived from an EMBL/GenBank/DDBJ whole genome shotgun (WGS) entry which is preliminary data.</text>
</comment>
<comment type="similarity">
    <text evidence="20">Belongs to the protein kinase superfamily. Ser/Thr protein kinase family.</text>
</comment>
<dbReference type="Gene3D" id="3.30.200.20">
    <property type="entry name" value="Phosphorylase Kinase, domain 1"/>
    <property type="match status" value="1"/>
</dbReference>
<feature type="binding site" evidence="21">
    <location>
        <position position="562"/>
    </location>
    <ligand>
        <name>ATP</name>
        <dbReference type="ChEBI" id="CHEBI:30616"/>
    </ligand>
</feature>
<name>A0A9R1WJR4_LACSA</name>
<dbReference type="PIRSF" id="PIRSF000641">
    <property type="entry name" value="SRK"/>
    <property type="match status" value="1"/>
</dbReference>
<feature type="compositionally biased region" description="Low complexity" evidence="22">
    <location>
        <begin position="842"/>
        <end position="861"/>
    </location>
</feature>
<dbReference type="InterPro" id="IPR000719">
    <property type="entry name" value="Prot_kinase_dom"/>
</dbReference>
<organism evidence="26 27">
    <name type="scientific">Lactuca sativa</name>
    <name type="common">Garden lettuce</name>
    <dbReference type="NCBI Taxonomy" id="4236"/>
    <lineage>
        <taxon>Eukaryota</taxon>
        <taxon>Viridiplantae</taxon>
        <taxon>Streptophyta</taxon>
        <taxon>Embryophyta</taxon>
        <taxon>Tracheophyta</taxon>
        <taxon>Spermatophyta</taxon>
        <taxon>Magnoliopsida</taxon>
        <taxon>eudicotyledons</taxon>
        <taxon>Gunneridae</taxon>
        <taxon>Pentapetalae</taxon>
        <taxon>asterids</taxon>
        <taxon>campanulids</taxon>
        <taxon>Asterales</taxon>
        <taxon>Asteraceae</taxon>
        <taxon>Cichorioideae</taxon>
        <taxon>Cichorieae</taxon>
        <taxon>Lactucinae</taxon>
        <taxon>Lactuca</taxon>
    </lineage>
</organism>
<keyword evidence="5 20" id="KW-0808">Transferase</keyword>
<evidence type="ECO:0000259" key="24">
    <source>
        <dbReference type="PROSITE" id="PS50011"/>
    </source>
</evidence>
<feature type="domain" description="Bulb-type lectin" evidence="25">
    <location>
        <begin position="67"/>
        <end position="192"/>
    </location>
</feature>
<keyword evidence="15" id="KW-1015">Disulfide bond</keyword>
<evidence type="ECO:0000256" key="20">
    <source>
        <dbReference type="PIRNR" id="PIRNR000641"/>
    </source>
</evidence>
<dbReference type="InterPro" id="IPR024171">
    <property type="entry name" value="SRK-like_kinase"/>
</dbReference>
<dbReference type="SMART" id="SM00220">
    <property type="entry name" value="S_TKc"/>
    <property type="match status" value="1"/>
</dbReference>
<dbReference type="Proteomes" id="UP000235145">
    <property type="component" value="Unassembled WGS sequence"/>
</dbReference>
<dbReference type="GO" id="GO:0005886">
    <property type="term" value="C:plasma membrane"/>
    <property type="evidence" value="ECO:0007669"/>
    <property type="project" value="UniProtKB-SubCell"/>
</dbReference>
<keyword evidence="3 20" id="KW-0723">Serine/threonine-protein kinase</keyword>
<dbReference type="PANTHER" id="PTHR47974:SF9">
    <property type="entry name" value="RECEPTOR-LIKE SERINE_THREONINE-PROTEIN KINASE"/>
    <property type="match status" value="1"/>
</dbReference>
<evidence type="ECO:0000256" key="8">
    <source>
        <dbReference type="ARBA" id="ARBA00022734"/>
    </source>
</evidence>
<dbReference type="SMART" id="SM00108">
    <property type="entry name" value="B_lectin"/>
    <property type="match status" value="1"/>
</dbReference>
<evidence type="ECO:0000256" key="10">
    <source>
        <dbReference type="ARBA" id="ARBA00022741"/>
    </source>
</evidence>
<dbReference type="CDD" id="cd00028">
    <property type="entry name" value="B_lectin"/>
    <property type="match status" value="1"/>
</dbReference>
<evidence type="ECO:0000256" key="21">
    <source>
        <dbReference type="PROSITE-ProRule" id="PRU10141"/>
    </source>
</evidence>
<keyword evidence="6 23" id="KW-0812">Transmembrane</keyword>
<dbReference type="Gene3D" id="2.90.10.10">
    <property type="entry name" value="Bulb-type lectin domain"/>
    <property type="match status" value="2"/>
</dbReference>
<keyword evidence="9" id="KW-0677">Repeat</keyword>
<feature type="transmembrane region" description="Helical" evidence="23">
    <location>
        <begin position="473"/>
        <end position="496"/>
    </location>
</feature>
<dbReference type="Gene3D" id="1.10.510.10">
    <property type="entry name" value="Transferase(Phosphotransferase) domain 1"/>
    <property type="match status" value="1"/>
</dbReference>
<dbReference type="GO" id="GO:0004674">
    <property type="term" value="F:protein serine/threonine kinase activity"/>
    <property type="evidence" value="ECO:0007669"/>
    <property type="project" value="UniProtKB-KW"/>
</dbReference>
<keyword evidence="10 20" id="KW-0547">Nucleotide-binding</keyword>
<evidence type="ECO:0000256" key="18">
    <source>
        <dbReference type="ARBA" id="ARBA00047899"/>
    </source>
</evidence>
<dbReference type="PROSITE" id="PS00108">
    <property type="entry name" value="PROTEIN_KINASE_ST"/>
    <property type="match status" value="1"/>
</dbReference>
<evidence type="ECO:0000256" key="12">
    <source>
        <dbReference type="ARBA" id="ARBA00022840"/>
    </source>
</evidence>
<dbReference type="FunFam" id="1.10.510.10:FF:000384">
    <property type="entry name" value="G-type lectin S-receptor-like serine/threonine-protein kinase"/>
    <property type="match status" value="1"/>
</dbReference>
<feature type="region of interest" description="Disordered" evidence="22">
    <location>
        <begin position="838"/>
        <end position="866"/>
    </location>
</feature>
<gene>
    <name evidence="26" type="ORF">LSAT_V11C100003750</name>
</gene>
<dbReference type="InterPro" id="IPR001480">
    <property type="entry name" value="Bulb-type_lectin_dom"/>
</dbReference>
<evidence type="ECO:0000256" key="9">
    <source>
        <dbReference type="ARBA" id="ARBA00022737"/>
    </source>
</evidence>
<keyword evidence="13 23" id="KW-1133">Transmembrane helix</keyword>
<evidence type="ECO:0000256" key="14">
    <source>
        <dbReference type="ARBA" id="ARBA00023136"/>
    </source>
</evidence>
<keyword evidence="27" id="KW-1185">Reference proteome</keyword>
<sequence length="881" mass="96241">MTAYQGQVKVFVPTGINISSRLFLPLSTPHPPPNFHKLIWDAQQAPPEHPRMISFNLFLQLLLSTILFSFAAAADIRPGQSLSAANPNEKWNSPNQTFSLGFISETPDAHFAAITYNNISVWKAGGDAGVADSTASLTFLPDGNLRLVNGSSGSVVWQSNTAGRGVTVAALNDSGNFVLRNGSVSVWSTFDNPSDTILPGQNFTVNNVLRSGLYSFRLVNSGNLTLRWNDSIVYWTLGLNSSINTNLTSPSLGLQPIGILSLSDPMLSTSVIMAYSSDYAEGPDIFRFTKLDNDGNLRIYSSSLGNAGNQFMRWAAVSDQCQVFGYCGNLGICSYNGSNPVCGCPSQNFDPVDPTDGRKGCRRKVEIANCPGSATMLELDNAKFLTYPPELSSQVFFIGISACRLNCLVSGSCIASTSLSDGTGLCYLKVPSFVSAYQSPALPSTSYLKVCGPVTPNPSPTAENGKRWKLRPWIVIVVVIGTLLGLILAELGLWFWCCKNSPKLGVLSAQYALLEYASGAPVQFSYKDLQRATKGFKEKLGSGGFGAVYRGVLANRTVVAVKQLEGIEQGEKQFRMEVATISSTHHLNLVRLIGFCSEGRHRLLVYEFMKNGSLDNFLFVPEQQLNWESRYNIALGTARGITYLHEECRDCIIHCDIKPENILLDESYNSKVSDFGLAKLVNPKDHRYRTLTSVRGTRGYLAPEWLANLPITSKSDVYSYGMVLLEIVSGRRNFEVSDRTNRKKFSVWAYEEFEKGNMDSVIDPKILTHEFDMDQIRRVIEVSFWCIQEQPSQRPMMGKVVQMLEGVTEIEKPPAPKVGSAIDGSVAGTSTYMSSSVSTLAPSVQPPSSSSSLQTPKGSSSFASGMNIERASSSLLQSVTL</sequence>
<keyword evidence="2" id="KW-1003">Cell membrane</keyword>
<dbReference type="GO" id="GO:0030246">
    <property type="term" value="F:carbohydrate binding"/>
    <property type="evidence" value="ECO:0007669"/>
    <property type="project" value="UniProtKB-KW"/>
</dbReference>
<evidence type="ECO:0000256" key="2">
    <source>
        <dbReference type="ARBA" id="ARBA00022475"/>
    </source>
</evidence>
<feature type="domain" description="Bulb-type lectin" evidence="25">
    <location>
        <begin position="194"/>
        <end position="312"/>
    </location>
</feature>
<dbReference type="InterPro" id="IPR036426">
    <property type="entry name" value="Bulb-type_lectin_dom_sf"/>
</dbReference>
<dbReference type="Pfam" id="PF01453">
    <property type="entry name" value="B_lectin"/>
    <property type="match status" value="1"/>
</dbReference>
<dbReference type="FunFam" id="3.30.200.20:FF:000059">
    <property type="entry name" value="S-receptor-like serine/threonine-protein kinase"/>
    <property type="match status" value="1"/>
</dbReference>
<reference evidence="26 27" key="1">
    <citation type="journal article" date="2017" name="Nat. Commun.">
        <title>Genome assembly with in vitro proximity ligation data and whole-genome triplication in lettuce.</title>
        <authorList>
            <person name="Reyes-Chin-Wo S."/>
            <person name="Wang Z."/>
            <person name="Yang X."/>
            <person name="Kozik A."/>
            <person name="Arikit S."/>
            <person name="Song C."/>
            <person name="Xia L."/>
            <person name="Froenicke L."/>
            <person name="Lavelle D.O."/>
            <person name="Truco M.J."/>
            <person name="Xia R."/>
            <person name="Zhu S."/>
            <person name="Xu C."/>
            <person name="Xu H."/>
            <person name="Xu X."/>
            <person name="Cox K."/>
            <person name="Korf I."/>
            <person name="Meyers B.C."/>
            <person name="Michelmore R.W."/>
        </authorList>
    </citation>
    <scope>NUCLEOTIDE SEQUENCE [LARGE SCALE GENOMIC DNA]</scope>
    <source>
        <strain evidence="27">cv. Salinas</strain>
        <tissue evidence="26">Seedlings</tissue>
    </source>
</reference>
<dbReference type="EMBL" id="NBSK02000001">
    <property type="protein sequence ID" value="KAJ0226711.1"/>
    <property type="molecule type" value="Genomic_DNA"/>
</dbReference>
<comment type="catalytic activity">
    <reaction evidence="18 20">
        <text>L-threonyl-[protein] + ATP = O-phospho-L-threonyl-[protein] + ADP + H(+)</text>
        <dbReference type="Rhea" id="RHEA:46608"/>
        <dbReference type="Rhea" id="RHEA-COMP:11060"/>
        <dbReference type="Rhea" id="RHEA-COMP:11605"/>
        <dbReference type="ChEBI" id="CHEBI:15378"/>
        <dbReference type="ChEBI" id="CHEBI:30013"/>
        <dbReference type="ChEBI" id="CHEBI:30616"/>
        <dbReference type="ChEBI" id="CHEBI:61977"/>
        <dbReference type="ChEBI" id="CHEBI:456216"/>
        <dbReference type="EC" id="2.7.11.1"/>
    </reaction>
</comment>
<comment type="subcellular location">
    <subcellularLocation>
        <location evidence="1">Cell membrane</location>
        <topology evidence="1">Single-pass type I membrane protein</topology>
    </subcellularLocation>
</comment>
<dbReference type="SUPFAM" id="SSF56112">
    <property type="entry name" value="Protein kinase-like (PK-like)"/>
    <property type="match status" value="1"/>
</dbReference>
<dbReference type="PROSITE" id="PS50927">
    <property type="entry name" value="BULB_LECTIN"/>
    <property type="match status" value="2"/>
</dbReference>
<evidence type="ECO:0000256" key="15">
    <source>
        <dbReference type="ARBA" id="ARBA00023157"/>
    </source>
</evidence>
<keyword evidence="7" id="KW-0732">Signal</keyword>
<dbReference type="InterPro" id="IPR011009">
    <property type="entry name" value="Kinase-like_dom_sf"/>
</dbReference>
<evidence type="ECO:0000313" key="27">
    <source>
        <dbReference type="Proteomes" id="UP000235145"/>
    </source>
</evidence>
<dbReference type="GO" id="GO:0005524">
    <property type="term" value="F:ATP binding"/>
    <property type="evidence" value="ECO:0007669"/>
    <property type="project" value="UniProtKB-UniRule"/>
</dbReference>
<evidence type="ECO:0000256" key="22">
    <source>
        <dbReference type="SAM" id="MobiDB-lite"/>
    </source>
</evidence>
<proteinExistence type="inferred from homology"/>
<dbReference type="FunFam" id="2.90.10.10:FF:000025">
    <property type="entry name" value="G-type lectin S-receptor-like serine/threonine-protein kinase"/>
    <property type="match status" value="1"/>
</dbReference>
<dbReference type="Pfam" id="PF00069">
    <property type="entry name" value="Pkinase"/>
    <property type="match status" value="1"/>
</dbReference>
<protein>
    <recommendedName>
        <fullName evidence="20">Receptor-like serine/threonine-protein kinase</fullName>
        <ecNumber evidence="20">2.7.11.1</ecNumber>
    </recommendedName>
</protein>
<keyword evidence="8" id="KW-0430">Lectin</keyword>
<keyword evidence="16" id="KW-0675">Receptor</keyword>
<comment type="catalytic activity">
    <reaction evidence="19 20">
        <text>L-seryl-[protein] + ATP = O-phospho-L-seryl-[protein] + ADP + H(+)</text>
        <dbReference type="Rhea" id="RHEA:17989"/>
        <dbReference type="Rhea" id="RHEA-COMP:9863"/>
        <dbReference type="Rhea" id="RHEA-COMP:11604"/>
        <dbReference type="ChEBI" id="CHEBI:15378"/>
        <dbReference type="ChEBI" id="CHEBI:29999"/>
        <dbReference type="ChEBI" id="CHEBI:30616"/>
        <dbReference type="ChEBI" id="CHEBI:83421"/>
        <dbReference type="ChEBI" id="CHEBI:456216"/>
        <dbReference type="EC" id="2.7.11.1"/>
    </reaction>
</comment>
<keyword evidence="4" id="KW-0245">EGF-like domain</keyword>
<dbReference type="FunFam" id="2.90.10.10:FF:000016">
    <property type="entry name" value="G-type lectin S-receptor-like serine/threonine-protein kinase"/>
    <property type="match status" value="1"/>
</dbReference>
<keyword evidence="11 20" id="KW-0418">Kinase</keyword>
<evidence type="ECO:0000256" key="6">
    <source>
        <dbReference type="ARBA" id="ARBA00022692"/>
    </source>
</evidence>
<evidence type="ECO:0000256" key="19">
    <source>
        <dbReference type="ARBA" id="ARBA00048679"/>
    </source>
</evidence>
<evidence type="ECO:0000313" key="26">
    <source>
        <dbReference type="EMBL" id="KAJ0226711.1"/>
    </source>
</evidence>
<dbReference type="PANTHER" id="PTHR47974">
    <property type="entry name" value="OS07G0415500 PROTEIN"/>
    <property type="match status" value="1"/>
</dbReference>
<evidence type="ECO:0000256" key="11">
    <source>
        <dbReference type="ARBA" id="ARBA00022777"/>
    </source>
</evidence>
<evidence type="ECO:0000256" key="5">
    <source>
        <dbReference type="ARBA" id="ARBA00022679"/>
    </source>
</evidence>